<dbReference type="SUPFAM" id="SSF48452">
    <property type="entry name" value="TPR-like"/>
    <property type="match status" value="1"/>
</dbReference>
<evidence type="ECO:0000256" key="2">
    <source>
        <dbReference type="ARBA" id="ARBA00022771"/>
    </source>
</evidence>
<keyword evidence="5" id="KW-0802">TPR repeat</keyword>
<evidence type="ECO:0000313" key="8">
    <source>
        <dbReference type="Proteomes" id="UP001221757"/>
    </source>
</evidence>
<comment type="caution">
    <text evidence="7">The sequence shown here is derived from an EMBL/GenBank/DDBJ whole genome shotgun (WGS) entry which is preliminary data.</text>
</comment>
<dbReference type="Pfam" id="PF01753">
    <property type="entry name" value="zf-MYND"/>
    <property type="match status" value="1"/>
</dbReference>
<organism evidence="7 8">
    <name type="scientific">Mycena rosella</name>
    <name type="common">Pink bonnet</name>
    <name type="synonym">Agaricus rosellus</name>
    <dbReference type="NCBI Taxonomy" id="1033263"/>
    <lineage>
        <taxon>Eukaryota</taxon>
        <taxon>Fungi</taxon>
        <taxon>Dikarya</taxon>
        <taxon>Basidiomycota</taxon>
        <taxon>Agaricomycotina</taxon>
        <taxon>Agaricomycetes</taxon>
        <taxon>Agaricomycetidae</taxon>
        <taxon>Agaricales</taxon>
        <taxon>Marasmiineae</taxon>
        <taxon>Mycenaceae</taxon>
        <taxon>Mycena</taxon>
    </lineage>
</organism>
<feature type="repeat" description="TPR" evidence="5">
    <location>
        <begin position="112"/>
        <end position="145"/>
    </location>
</feature>
<accession>A0AAD7DIK8</accession>
<dbReference type="GO" id="GO:0008270">
    <property type="term" value="F:zinc ion binding"/>
    <property type="evidence" value="ECO:0007669"/>
    <property type="project" value="UniProtKB-KW"/>
</dbReference>
<sequence>MDKRFGAEGKLGIAGGGLVSEESQRNLQIAEDLYRKGKYTDALPHVQIALKDRNNFDAIIQLAYLTSDLSLSSSFSTRALLISRLGADCFDDNGPCVGRFGDSGLLLTRPYMRVLQGLGRMCFDAKQYEKAARTIIETLRLNPSDELYQRWWLAPLLIRTGRFADALFFCQLWIHRDVDRSVGTPIRGGTAFRAPSDKLLPPETEETYAQRAPCGMMHSAALAAFRLWGRSPQTAQLLRIAARTNPGILAKIMARRARPTEGKQHAPMNGPDDAHDYLWTAQDLWMAPDVWNWVNEDSAVRALILKSCGRPECAAQETEATQFKRCSGCQLVVYCGASCQKTDWKRHKADCNQRVEIKKILKNIWKNKAMDSEVCVLQGGLDEWPTVL</sequence>
<evidence type="ECO:0000256" key="1">
    <source>
        <dbReference type="ARBA" id="ARBA00022723"/>
    </source>
</evidence>
<evidence type="ECO:0000256" key="5">
    <source>
        <dbReference type="PROSITE-ProRule" id="PRU00339"/>
    </source>
</evidence>
<dbReference type="InterPro" id="IPR002893">
    <property type="entry name" value="Znf_MYND"/>
</dbReference>
<dbReference type="SUPFAM" id="SSF144232">
    <property type="entry name" value="HIT/MYND zinc finger-like"/>
    <property type="match status" value="1"/>
</dbReference>
<evidence type="ECO:0000256" key="3">
    <source>
        <dbReference type="ARBA" id="ARBA00022833"/>
    </source>
</evidence>
<dbReference type="EMBL" id="JARKIE010000054">
    <property type="protein sequence ID" value="KAJ7692079.1"/>
    <property type="molecule type" value="Genomic_DNA"/>
</dbReference>
<evidence type="ECO:0000259" key="6">
    <source>
        <dbReference type="PROSITE" id="PS50865"/>
    </source>
</evidence>
<keyword evidence="8" id="KW-1185">Reference proteome</keyword>
<reference evidence="7" key="1">
    <citation type="submission" date="2023-03" db="EMBL/GenBank/DDBJ databases">
        <title>Massive genome expansion in bonnet fungi (Mycena s.s.) driven by repeated elements and novel gene families across ecological guilds.</title>
        <authorList>
            <consortium name="Lawrence Berkeley National Laboratory"/>
            <person name="Harder C.B."/>
            <person name="Miyauchi S."/>
            <person name="Viragh M."/>
            <person name="Kuo A."/>
            <person name="Thoen E."/>
            <person name="Andreopoulos B."/>
            <person name="Lu D."/>
            <person name="Skrede I."/>
            <person name="Drula E."/>
            <person name="Henrissat B."/>
            <person name="Morin E."/>
            <person name="Kohler A."/>
            <person name="Barry K."/>
            <person name="LaButti K."/>
            <person name="Morin E."/>
            <person name="Salamov A."/>
            <person name="Lipzen A."/>
            <person name="Mereny Z."/>
            <person name="Hegedus B."/>
            <person name="Baldrian P."/>
            <person name="Stursova M."/>
            <person name="Weitz H."/>
            <person name="Taylor A."/>
            <person name="Grigoriev I.V."/>
            <person name="Nagy L.G."/>
            <person name="Martin F."/>
            <person name="Kauserud H."/>
        </authorList>
    </citation>
    <scope>NUCLEOTIDE SEQUENCE</scope>
    <source>
        <strain evidence="7">CBHHK067</strain>
    </source>
</reference>
<gene>
    <name evidence="7" type="ORF">B0H17DRAFT_1159663</name>
</gene>
<feature type="domain" description="MYND-type" evidence="6">
    <location>
        <begin position="305"/>
        <end position="351"/>
    </location>
</feature>
<dbReference type="Proteomes" id="UP001221757">
    <property type="component" value="Unassembled WGS sequence"/>
</dbReference>
<protein>
    <recommendedName>
        <fullName evidence="6">MYND-type domain-containing protein</fullName>
    </recommendedName>
</protein>
<keyword evidence="3" id="KW-0862">Zinc</keyword>
<evidence type="ECO:0000313" key="7">
    <source>
        <dbReference type="EMBL" id="KAJ7692079.1"/>
    </source>
</evidence>
<dbReference type="PROSITE" id="PS01360">
    <property type="entry name" value="ZF_MYND_1"/>
    <property type="match status" value="1"/>
</dbReference>
<proteinExistence type="predicted"/>
<evidence type="ECO:0000256" key="4">
    <source>
        <dbReference type="PROSITE-ProRule" id="PRU00134"/>
    </source>
</evidence>
<name>A0AAD7DIK8_MYCRO</name>
<dbReference type="InterPro" id="IPR011990">
    <property type="entry name" value="TPR-like_helical_dom_sf"/>
</dbReference>
<dbReference type="Gene3D" id="1.25.40.10">
    <property type="entry name" value="Tetratricopeptide repeat domain"/>
    <property type="match status" value="1"/>
</dbReference>
<dbReference type="PROSITE" id="PS50005">
    <property type="entry name" value="TPR"/>
    <property type="match status" value="1"/>
</dbReference>
<dbReference type="PROSITE" id="PS50865">
    <property type="entry name" value="ZF_MYND_2"/>
    <property type="match status" value="1"/>
</dbReference>
<keyword evidence="1" id="KW-0479">Metal-binding</keyword>
<dbReference type="InterPro" id="IPR019734">
    <property type="entry name" value="TPR_rpt"/>
</dbReference>
<keyword evidence="2 4" id="KW-0863">Zinc-finger</keyword>
<dbReference type="AlphaFoldDB" id="A0AAD7DIK8"/>
<dbReference type="Gene3D" id="6.10.140.2220">
    <property type="match status" value="1"/>
</dbReference>